<reference evidence="15 16" key="1">
    <citation type="submission" date="2018-04" db="EMBL/GenBank/DDBJ databases">
        <title>The genome of golden apple snail Pomacea canaliculata provides insight into stress tolerance and invasive adaptation.</title>
        <authorList>
            <person name="Liu C."/>
            <person name="Liu B."/>
            <person name="Ren Y."/>
            <person name="Zhang Y."/>
            <person name="Wang H."/>
            <person name="Li S."/>
            <person name="Jiang F."/>
            <person name="Yin L."/>
            <person name="Zhang G."/>
            <person name="Qian W."/>
            <person name="Fan W."/>
        </authorList>
    </citation>
    <scope>NUCLEOTIDE SEQUENCE [LARGE SCALE GENOMIC DNA]</scope>
    <source>
        <strain evidence="15">SZHN2017</strain>
        <tissue evidence="15">Muscle</tissue>
    </source>
</reference>
<dbReference type="InterPro" id="IPR017981">
    <property type="entry name" value="GPCR_2-like_7TM"/>
</dbReference>
<evidence type="ECO:0000256" key="11">
    <source>
        <dbReference type="SAM" id="Phobius"/>
    </source>
</evidence>
<feature type="transmembrane region" description="Helical" evidence="11">
    <location>
        <begin position="359"/>
        <end position="378"/>
    </location>
</feature>
<comment type="caution">
    <text evidence="15">The sequence shown here is derived from an EMBL/GenBank/DDBJ whole genome shotgun (WGS) entry which is preliminary data.</text>
</comment>
<dbReference type="AlphaFoldDB" id="A0A2T7PC48"/>
<dbReference type="SUPFAM" id="SSF81321">
    <property type="entry name" value="Family A G protein-coupled receptor-like"/>
    <property type="match status" value="1"/>
</dbReference>
<evidence type="ECO:0000259" key="13">
    <source>
        <dbReference type="PROSITE" id="PS50227"/>
    </source>
</evidence>
<dbReference type="STRING" id="400727.A0A2T7PC48"/>
<proteinExistence type="inferred from homology"/>
<comment type="subcellular location">
    <subcellularLocation>
        <location evidence="1">Cell membrane</location>
        <topology evidence="1">Multi-pass membrane protein</topology>
    </subcellularLocation>
</comment>
<dbReference type="InterPro" id="IPR001879">
    <property type="entry name" value="GPCR_2_extracellular_dom"/>
</dbReference>
<evidence type="ECO:0000313" key="16">
    <source>
        <dbReference type="Proteomes" id="UP000245119"/>
    </source>
</evidence>
<comment type="similarity">
    <text evidence="2">Belongs to the G-protein coupled receptor 2 family.</text>
</comment>
<dbReference type="Proteomes" id="UP000245119">
    <property type="component" value="Linkage Group LG5"/>
</dbReference>
<keyword evidence="12" id="KW-0732">Signal</keyword>
<feature type="transmembrane region" description="Helical" evidence="11">
    <location>
        <begin position="245"/>
        <end position="268"/>
    </location>
</feature>
<dbReference type="OrthoDB" id="6022368at2759"/>
<keyword evidence="16" id="KW-1185">Reference proteome</keyword>
<dbReference type="InterPro" id="IPR036445">
    <property type="entry name" value="GPCR_2_extracell_dom_sf"/>
</dbReference>
<keyword evidence="4 11" id="KW-0812">Transmembrane</keyword>
<feature type="transmembrane region" description="Helical" evidence="11">
    <location>
        <begin position="275"/>
        <end position="297"/>
    </location>
</feature>
<dbReference type="GO" id="GO:0007188">
    <property type="term" value="P:adenylate cyclase-modulating G protein-coupled receptor signaling pathway"/>
    <property type="evidence" value="ECO:0007669"/>
    <property type="project" value="TreeGrafter"/>
</dbReference>
<accession>A0A2T7PC48</accession>
<keyword evidence="5 11" id="KW-1133">Transmembrane helix</keyword>
<dbReference type="Gene3D" id="1.20.1070.10">
    <property type="entry name" value="Rhodopsin 7-helix transmembrane proteins"/>
    <property type="match status" value="1"/>
</dbReference>
<dbReference type="InterPro" id="IPR000832">
    <property type="entry name" value="GPCR_2_secretin-like"/>
</dbReference>
<keyword evidence="7 11" id="KW-0472">Membrane</keyword>
<dbReference type="EMBL" id="PZQS01000005">
    <property type="protein sequence ID" value="PVD30985.1"/>
    <property type="molecule type" value="Genomic_DNA"/>
</dbReference>
<dbReference type="PANTHER" id="PTHR45620">
    <property type="entry name" value="PDF RECEPTOR-LIKE PROTEIN-RELATED"/>
    <property type="match status" value="1"/>
</dbReference>
<keyword evidence="3" id="KW-1003">Cell membrane</keyword>
<dbReference type="PROSITE" id="PS50227">
    <property type="entry name" value="G_PROTEIN_RECEP_F2_3"/>
    <property type="match status" value="1"/>
</dbReference>
<evidence type="ECO:0000256" key="2">
    <source>
        <dbReference type="ARBA" id="ARBA00005314"/>
    </source>
</evidence>
<evidence type="ECO:0000256" key="1">
    <source>
        <dbReference type="ARBA" id="ARBA00004651"/>
    </source>
</evidence>
<dbReference type="InterPro" id="IPR017983">
    <property type="entry name" value="GPCR_2_secretin-like_CS"/>
</dbReference>
<dbReference type="PROSITE" id="PS50261">
    <property type="entry name" value="G_PROTEIN_RECEP_F2_4"/>
    <property type="match status" value="1"/>
</dbReference>
<feature type="domain" description="G-protein coupled receptors family 2 profile 2" evidence="14">
    <location>
        <begin position="147"/>
        <end position="401"/>
    </location>
</feature>
<feature type="domain" description="G-protein coupled receptors family 2 profile 1" evidence="13">
    <location>
        <begin position="39"/>
        <end position="127"/>
    </location>
</feature>
<dbReference type="GO" id="GO:0017046">
    <property type="term" value="F:peptide hormone binding"/>
    <property type="evidence" value="ECO:0007669"/>
    <property type="project" value="TreeGrafter"/>
</dbReference>
<evidence type="ECO:0000256" key="12">
    <source>
        <dbReference type="SAM" id="SignalP"/>
    </source>
</evidence>
<dbReference type="GO" id="GO:0008528">
    <property type="term" value="F:G protein-coupled peptide receptor activity"/>
    <property type="evidence" value="ECO:0007669"/>
    <property type="project" value="TreeGrafter"/>
</dbReference>
<evidence type="ECO:0000256" key="3">
    <source>
        <dbReference type="ARBA" id="ARBA00022475"/>
    </source>
</evidence>
<evidence type="ECO:0000256" key="7">
    <source>
        <dbReference type="ARBA" id="ARBA00023136"/>
    </source>
</evidence>
<dbReference type="Pfam" id="PF02793">
    <property type="entry name" value="HRM"/>
    <property type="match status" value="1"/>
</dbReference>
<dbReference type="GO" id="GO:0005886">
    <property type="term" value="C:plasma membrane"/>
    <property type="evidence" value="ECO:0007669"/>
    <property type="project" value="UniProtKB-SubCell"/>
</dbReference>
<keyword evidence="9" id="KW-0325">Glycoprotein</keyword>
<dbReference type="PANTHER" id="PTHR45620:SF1">
    <property type="entry name" value="G-PROTEIN COUPLED RECEPTORS FAMILY 2 PROFILE 2 DOMAIN-CONTAINING PROTEIN"/>
    <property type="match status" value="1"/>
</dbReference>
<dbReference type="SUPFAM" id="SSF111418">
    <property type="entry name" value="Hormone receptor domain"/>
    <property type="match status" value="1"/>
</dbReference>
<keyword evidence="10" id="KW-0807">Transducer</keyword>
<evidence type="ECO:0000259" key="14">
    <source>
        <dbReference type="PROSITE" id="PS50261"/>
    </source>
</evidence>
<dbReference type="Gene3D" id="4.10.1240.10">
    <property type="entry name" value="GPCR, family 2, extracellular hormone receptor domain"/>
    <property type="match status" value="1"/>
</dbReference>
<gene>
    <name evidence="15" type="ORF">C0Q70_10261</name>
</gene>
<dbReference type="PRINTS" id="PR00249">
    <property type="entry name" value="GPCRSECRETIN"/>
</dbReference>
<keyword evidence="8" id="KW-0675">Receptor</keyword>
<dbReference type="Pfam" id="PF00002">
    <property type="entry name" value="7tm_2"/>
    <property type="match status" value="1"/>
</dbReference>
<evidence type="ECO:0008006" key="17">
    <source>
        <dbReference type="Google" id="ProtNLM"/>
    </source>
</evidence>
<dbReference type="InterPro" id="IPR050332">
    <property type="entry name" value="GPCR_2"/>
</dbReference>
<sequence>MGPTQLLLLLCCLLGRVESNKVESDKEELMKKLQEARTACFQRKSNAVRPTDGVYCDMEWDNILCWNFTRAGTTAMQACPGFVNRLNPFENATRTCLPEGVWAPPPPEANITSSNGWTNFSACVLPPPTTPPRPYVAAIIKEHMPRITMVSKIGYSISLVALVLAIGIMLVFRRLYCQRNTIHINLFVSFGLRAIICLLRDSLLVRGLGLPQDVVYDQDGDISFNPAGSHWECKLLMTLFQLALFANYTWIFVEGLYLHTLIFFAVFSQKAVFKWYIILGWATPFMFLIPWVLVRIFKNNTLCWNTHEEGYYWILKGPIMVSIFVNFFFFLNIIRVLFTKLRATNTRDPQRYRKLAKSTLVLIPLFGVYYMFFIVINAHNTANPTLEVVLFYLEMTLNSFQVWSSFSWLRKQFVREEIKKKWTRHWLRRHSTVSARSSRAFSTTSFWFKERASISQGPAGDYLRRNSSRLPAVESSVSLRTMASAADKGVESGRCDDSKLWTCGLSHLVTTNNSNVQVDPDKTCANTHNGHTDLPAQAAEGDYDGCSAAEVSPMLKNHTC</sequence>
<evidence type="ECO:0000256" key="8">
    <source>
        <dbReference type="ARBA" id="ARBA00023170"/>
    </source>
</evidence>
<protein>
    <recommendedName>
        <fullName evidence="17">G-protein coupled receptors family 2 profile 2 domain-containing protein</fullName>
    </recommendedName>
</protein>
<feature type="transmembrane region" description="Helical" evidence="11">
    <location>
        <begin position="317"/>
        <end position="338"/>
    </location>
</feature>
<feature type="transmembrane region" description="Helical" evidence="11">
    <location>
        <begin position="153"/>
        <end position="172"/>
    </location>
</feature>
<evidence type="ECO:0000256" key="9">
    <source>
        <dbReference type="ARBA" id="ARBA00023180"/>
    </source>
</evidence>
<evidence type="ECO:0000256" key="10">
    <source>
        <dbReference type="ARBA" id="ARBA00023224"/>
    </source>
</evidence>
<dbReference type="PROSITE" id="PS00649">
    <property type="entry name" value="G_PROTEIN_RECEP_F2_1"/>
    <property type="match status" value="1"/>
</dbReference>
<feature type="signal peptide" evidence="12">
    <location>
        <begin position="1"/>
        <end position="19"/>
    </location>
</feature>
<evidence type="ECO:0000256" key="6">
    <source>
        <dbReference type="ARBA" id="ARBA00023040"/>
    </source>
</evidence>
<feature type="chain" id="PRO_5015718593" description="G-protein coupled receptors family 2 profile 2 domain-containing protein" evidence="12">
    <location>
        <begin position="20"/>
        <end position="560"/>
    </location>
</feature>
<evidence type="ECO:0000256" key="5">
    <source>
        <dbReference type="ARBA" id="ARBA00022989"/>
    </source>
</evidence>
<keyword evidence="6" id="KW-0297">G-protein coupled receptor</keyword>
<organism evidence="15 16">
    <name type="scientific">Pomacea canaliculata</name>
    <name type="common">Golden apple snail</name>
    <dbReference type="NCBI Taxonomy" id="400727"/>
    <lineage>
        <taxon>Eukaryota</taxon>
        <taxon>Metazoa</taxon>
        <taxon>Spiralia</taxon>
        <taxon>Lophotrochozoa</taxon>
        <taxon>Mollusca</taxon>
        <taxon>Gastropoda</taxon>
        <taxon>Caenogastropoda</taxon>
        <taxon>Architaenioglossa</taxon>
        <taxon>Ampullarioidea</taxon>
        <taxon>Ampullariidae</taxon>
        <taxon>Pomacea</taxon>
    </lineage>
</organism>
<name>A0A2T7PC48_POMCA</name>
<dbReference type="SMART" id="SM00008">
    <property type="entry name" value="HormR"/>
    <property type="match status" value="1"/>
</dbReference>
<evidence type="ECO:0000313" key="15">
    <source>
        <dbReference type="EMBL" id="PVD30985.1"/>
    </source>
</evidence>
<evidence type="ECO:0000256" key="4">
    <source>
        <dbReference type="ARBA" id="ARBA00022692"/>
    </source>
</evidence>
<feature type="transmembrane region" description="Helical" evidence="11">
    <location>
        <begin position="184"/>
        <end position="203"/>
    </location>
</feature>
<dbReference type="GO" id="GO:0007166">
    <property type="term" value="P:cell surface receptor signaling pathway"/>
    <property type="evidence" value="ECO:0007669"/>
    <property type="project" value="InterPro"/>
</dbReference>